<evidence type="ECO:0000313" key="2">
    <source>
        <dbReference type="EMBL" id="QSX35465.1"/>
    </source>
</evidence>
<evidence type="ECO:0000313" key="3">
    <source>
        <dbReference type="Proteomes" id="UP000662770"/>
    </source>
</evidence>
<dbReference type="SUPFAM" id="SSF52218">
    <property type="entry name" value="Flavoproteins"/>
    <property type="match status" value="1"/>
</dbReference>
<dbReference type="Proteomes" id="UP000662770">
    <property type="component" value="Chromosome"/>
</dbReference>
<dbReference type="EMBL" id="CP071503">
    <property type="protein sequence ID" value="QSX35465.1"/>
    <property type="molecule type" value="Genomic_DNA"/>
</dbReference>
<organism evidence="2 3">
    <name type="scientific">Shewanella avicenniae</name>
    <dbReference type="NCBI Taxonomy" id="2814294"/>
    <lineage>
        <taxon>Bacteria</taxon>
        <taxon>Pseudomonadati</taxon>
        <taxon>Pseudomonadota</taxon>
        <taxon>Gammaproteobacteria</taxon>
        <taxon>Alteromonadales</taxon>
        <taxon>Shewanellaceae</taxon>
        <taxon>Shewanella</taxon>
    </lineage>
</organism>
<name>A0ABX7QXT1_9GAMM</name>
<keyword evidence="3" id="KW-1185">Reference proteome</keyword>
<gene>
    <name evidence="2" type="ORF">JYB87_09940</name>
</gene>
<evidence type="ECO:0000259" key="1">
    <source>
        <dbReference type="Pfam" id="PF02525"/>
    </source>
</evidence>
<dbReference type="Pfam" id="PF02525">
    <property type="entry name" value="Flavodoxin_2"/>
    <property type="match status" value="1"/>
</dbReference>
<dbReference type="InterPro" id="IPR003680">
    <property type="entry name" value="Flavodoxin_fold"/>
</dbReference>
<dbReference type="Gene3D" id="3.40.50.360">
    <property type="match status" value="1"/>
</dbReference>
<dbReference type="InterPro" id="IPR029039">
    <property type="entry name" value="Flavoprotein-like_sf"/>
</dbReference>
<reference evidence="2 3" key="1">
    <citation type="submission" date="2021-03" db="EMBL/GenBank/DDBJ databases">
        <title>Novel species identification of genus Shewanella.</title>
        <authorList>
            <person name="Liu G."/>
            <person name="Zhang Q."/>
        </authorList>
    </citation>
    <scope>NUCLEOTIDE SEQUENCE [LARGE SCALE GENOMIC DNA]</scope>
    <source>
        <strain evidence="2 3">FJAT-51800</strain>
    </source>
</reference>
<feature type="domain" description="Flavodoxin-like fold" evidence="1">
    <location>
        <begin position="1"/>
        <end position="68"/>
    </location>
</feature>
<protein>
    <submittedName>
        <fullName evidence="2">NAD(P)H-dependent oxidoreductase</fullName>
    </submittedName>
</protein>
<accession>A0ABX7QXT1</accession>
<proteinExistence type="predicted"/>
<sequence length="85" mass="9555">MVITTAGATEITYSKGGLINSSIEEVLTPMKSCALYVGMTYVHPIAFYEAMNPSEEKLHEFMNTALKRLAQKFLNNVLNSEEYFL</sequence>